<dbReference type="AlphaFoldDB" id="A0AAQ4EJQ9"/>
<name>A0AAQ4EJQ9_AMBAM</name>
<feature type="compositionally biased region" description="Basic and acidic residues" evidence="1">
    <location>
        <begin position="56"/>
        <end position="66"/>
    </location>
</feature>
<accession>A0AAQ4EJQ9</accession>
<sequence length="136" mass="15206">MQHVGIRHKPTLLGFRVLLHIFTAPCNGQNSLDEILKLREQLNDVEARNLSHVSDFPDWKSSEGRTETCGTLGPERSTGTWSQPFEGPSRNNFNRLPATEAAIEEHSGHSSSKTKSALVDTVRAVQYKSFRNADFV</sequence>
<evidence type="ECO:0000313" key="4">
    <source>
        <dbReference type="Proteomes" id="UP001321473"/>
    </source>
</evidence>
<feature type="signal peptide" evidence="2">
    <location>
        <begin position="1"/>
        <end position="28"/>
    </location>
</feature>
<protein>
    <recommendedName>
        <fullName evidence="5">Secreted protein</fullName>
    </recommendedName>
</protein>
<keyword evidence="2" id="KW-0732">Signal</keyword>
<proteinExistence type="predicted"/>
<evidence type="ECO:0008006" key="5">
    <source>
        <dbReference type="Google" id="ProtNLM"/>
    </source>
</evidence>
<gene>
    <name evidence="3" type="ORF">V5799_010501</name>
</gene>
<dbReference type="Proteomes" id="UP001321473">
    <property type="component" value="Unassembled WGS sequence"/>
</dbReference>
<feature type="compositionally biased region" description="Polar residues" evidence="1">
    <location>
        <begin position="77"/>
        <end position="92"/>
    </location>
</feature>
<keyword evidence="4" id="KW-1185">Reference proteome</keyword>
<organism evidence="3 4">
    <name type="scientific">Amblyomma americanum</name>
    <name type="common">Lone star tick</name>
    <dbReference type="NCBI Taxonomy" id="6943"/>
    <lineage>
        <taxon>Eukaryota</taxon>
        <taxon>Metazoa</taxon>
        <taxon>Ecdysozoa</taxon>
        <taxon>Arthropoda</taxon>
        <taxon>Chelicerata</taxon>
        <taxon>Arachnida</taxon>
        <taxon>Acari</taxon>
        <taxon>Parasitiformes</taxon>
        <taxon>Ixodida</taxon>
        <taxon>Ixodoidea</taxon>
        <taxon>Ixodidae</taxon>
        <taxon>Amblyomminae</taxon>
        <taxon>Amblyomma</taxon>
    </lineage>
</organism>
<evidence type="ECO:0000313" key="3">
    <source>
        <dbReference type="EMBL" id="KAK8774967.1"/>
    </source>
</evidence>
<evidence type="ECO:0000256" key="1">
    <source>
        <dbReference type="SAM" id="MobiDB-lite"/>
    </source>
</evidence>
<feature type="chain" id="PRO_5042895826" description="Secreted protein" evidence="2">
    <location>
        <begin position="29"/>
        <end position="136"/>
    </location>
</feature>
<feature type="region of interest" description="Disordered" evidence="1">
    <location>
        <begin position="56"/>
        <end position="92"/>
    </location>
</feature>
<dbReference type="EMBL" id="JARKHS020014770">
    <property type="protein sequence ID" value="KAK8774967.1"/>
    <property type="molecule type" value="Genomic_DNA"/>
</dbReference>
<evidence type="ECO:0000256" key="2">
    <source>
        <dbReference type="SAM" id="SignalP"/>
    </source>
</evidence>
<reference evidence="3 4" key="1">
    <citation type="journal article" date="2023" name="Arcadia Sci">
        <title>De novo assembly of a long-read Amblyomma americanum tick genome.</title>
        <authorList>
            <person name="Chou S."/>
            <person name="Poskanzer K.E."/>
            <person name="Rollins M."/>
            <person name="Thuy-Boun P.S."/>
        </authorList>
    </citation>
    <scope>NUCLEOTIDE SEQUENCE [LARGE SCALE GENOMIC DNA]</scope>
    <source>
        <strain evidence="3">F_SG_1</strain>
        <tissue evidence="3">Salivary glands</tissue>
    </source>
</reference>
<comment type="caution">
    <text evidence="3">The sequence shown here is derived from an EMBL/GenBank/DDBJ whole genome shotgun (WGS) entry which is preliminary data.</text>
</comment>